<evidence type="ECO:0000256" key="10">
    <source>
        <dbReference type="RuleBase" id="RU003693"/>
    </source>
</evidence>
<dbReference type="InterPro" id="IPR015421">
    <property type="entry name" value="PyrdxlP-dep_Trfase_major"/>
</dbReference>
<comment type="function">
    <text evidence="10">Catalyzes the decarboxylative condensation of pimeloyl-[acyl-carrier protein] and L-alanine to produce 8-amino-7-oxononanoate (AON), [acyl-carrier protein], and carbon dioxide.</text>
</comment>
<evidence type="ECO:0000256" key="5">
    <source>
        <dbReference type="ARBA" id="ARBA00022679"/>
    </source>
</evidence>
<evidence type="ECO:0000256" key="3">
    <source>
        <dbReference type="ARBA" id="ARBA00010008"/>
    </source>
</evidence>
<comment type="catalytic activity">
    <reaction evidence="8 10">
        <text>6-carboxyhexanoyl-[ACP] + L-alanine + H(+) = (8S)-8-amino-7-oxononanoate + holo-[ACP] + CO2</text>
        <dbReference type="Rhea" id="RHEA:42288"/>
        <dbReference type="Rhea" id="RHEA-COMP:9685"/>
        <dbReference type="Rhea" id="RHEA-COMP:9955"/>
        <dbReference type="ChEBI" id="CHEBI:15378"/>
        <dbReference type="ChEBI" id="CHEBI:16526"/>
        <dbReference type="ChEBI" id="CHEBI:57972"/>
        <dbReference type="ChEBI" id="CHEBI:64479"/>
        <dbReference type="ChEBI" id="CHEBI:78846"/>
        <dbReference type="ChEBI" id="CHEBI:149468"/>
        <dbReference type="EC" id="2.3.1.47"/>
    </reaction>
</comment>
<gene>
    <name evidence="12" type="ORF">Cflav_PD3790</name>
</gene>
<protein>
    <recommendedName>
        <fullName evidence="10">8-amino-7-ketopelargonate synthase</fullName>
        <ecNumber evidence="10">2.3.1.47</ecNumber>
    </recommendedName>
</protein>
<comment type="subunit">
    <text evidence="4 10">Homodimer.</text>
</comment>
<feature type="modified residue" description="N6-(pyridoxal phosphate)lysine" evidence="9">
    <location>
        <position position="249"/>
    </location>
</feature>
<keyword evidence="6" id="KW-0093">Biotin biosynthesis</keyword>
<dbReference type="CDD" id="cd06454">
    <property type="entry name" value="KBL_like"/>
    <property type="match status" value="1"/>
</dbReference>
<dbReference type="Pfam" id="PF00155">
    <property type="entry name" value="Aminotran_1_2"/>
    <property type="match status" value="1"/>
</dbReference>
<dbReference type="AlphaFoldDB" id="B9XGM2"/>
<evidence type="ECO:0000256" key="8">
    <source>
        <dbReference type="ARBA" id="ARBA00047715"/>
    </source>
</evidence>
<keyword evidence="12" id="KW-0012">Acyltransferase</keyword>
<name>B9XGM2_PEDPL</name>
<keyword evidence="7 9" id="KW-0663">Pyridoxal phosphate</keyword>
<dbReference type="PROSITE" id="PS00599">
    <property type="entry name" value="AA_TRANSFER_CLASS_2"/>
    <property type="match status" value="1"/>
</dbReference>
<dbReference type="RefSeq" id="WP_007414968.1">
    <property type="nucleotide sequence ID" value="NZ_ABOX02000012.1"/>
</dbReference>
<dbReference type="PANTHER" id="PTHR13693">
    <property type="entry name" value="CLASS II AMINOTRANSFERASE/8-AMINO-7-OXONONANOATE SYNTHASE"/>
    <property type="match status" value="1"/>
</dbReference>
<evidence type="ECO:0000259" key="11">
    <source>
        <dbReference type="Pfam" id="PF00155"/>
    </source>
</evidence>
<evidence type="ECO:0000256" key="1">
    <source>
        <dbReference type="ARBA" id="ARBA00001933"/>
    </source>
</evidence>
<dbReference type="EC" id="2.3.1.47" evidence="10"/>
<dbReference type="Gene3D" id="3.40.640.10">
    <property type="entry name" value="Type I PLP-dependent aspartate aminotransferase-like (Major domain)"/>
    <property type="match status" value="1"/>
</dbReference>
<dbReference type="UniPathway" id="UPA00078"/>
<comment type="cofactor">
    <cofactor evidence="1 9 10">
        <name>pyridoxal 5'-phosphate</name>
        <dbReference type="ChEBI" id="CHEBI:597326"/>
    </cofactor>
</comment>
<dbReference type="PANTHER" id="PTHR13693:SF100">
    <property type="entry name" value="8-AMINO-7-OXONONANOATE SYNTHASE"/>
    <property type="match status" value="1"/>
</dbReference>
<comment type="pathway">
    <text evidence="2 10">Cofactor biosynthesis; biotin biosynthesis.</text>
</comment>
<comment type="caution">
    <text evidence="12">The sequence shown here is derived from an EMBL/GenBank/DDBJ whole genome shotgun (WGS) entry which is preliminary data.</text>
</comment>
<dbReference type="InterPro" id="IPR004723">
    <property type="entry name" value="AONS_Archaea/Proteobacteria"/>
</dbReference>
<dbReference type="STRING" id="320771.Cflav_PD3790"/>
<keyword evidence="5 10" id="KW-0808">Transferase</keyword>
<evidence type="ECO:0000256" key="2">
    <source>
        <dbReference type="ARBA" id="ARBA00004746"/>
    </source>
</evidence>
<dbReference type="Gene3D" id="3.90.1150.10">
    <property type="entry name" value="Aspartate Aminotransferase, domain 1"/>
    <property type="match status" value="1"/>
</dbReference>
<proteinExistence type="inferred from homology"/>
<dbReference type="InterPro" id="IPR004839">
    <property type="entry name" value="Aminotransferase_I/II_large"/>
</dbReference>
<reference evidence="12 13" key="1">
    <citation type="journal article" date="2011" name="J. Bacteriol.">
        <title>Genome sequence of 'Pedosphaera parvula' Ellin514, an aerobic Verrucomicrobial isolate from pasture soil.</title>
        <authorList>
            <person name="Kant R."/>
            <person name="van Passel M.W."/>
            <person name="Sangwan P."/>
            <person name="Palva A."/>
            <person name="Lucas S."/>
            <person name="Copeland A."/>
            <person name="Lapidus A."/>
            <person name="Glavina Del Rio T."/>
            <person name="Dalin E."/>
            <person name="Tice H."/>
            <person name="Bruce D."/>
            <person name="Goodwin L."/>
            <person name="Pitluck S."/>
            <person name="Chertkov O."/>
            <person name="Larimer F.W."/>
            <person name="Land M.L."/>
            <person name="Hauser L."/>
            <person name="Brettin T.S."/>
            <person name="Detter J.C."/>
            <person name="Han S."/>
            <person name="de Vos W.M."/>
            <person name="Janssen P.H."/>
            <person name="Smidt H."/>
        </authorList>
    </citation>
    <scope>NUCLEOTIDE SEQUENCE [LARGE SCALE GENOMIC DNA]</scope>
    <source>
        <strain evidence="12 13">Ellin514</strain>
    </source>
</reference>
<feature type="domain" description="Aminotransferase class I/classII large" evidence="11">
    <location>
        <begin position="41"/>
        <end position="393"/>
    </location>
</feature>
<accession>B9XGM2</accession>
<organism evidence="12 13">
    <name type="scientific">Pedosphaera parvula (strain Ellin514)</name>
    <dbReference type="NCBI Taxonomy" id="320771"/>
    <lineage>
        <taxon>Bacteria</taxon>
        <taxon>Pseudomonadati</taxon>
        <taxon>Verrucomicrobiota</taxon>
        <taxon>Pedosphaerae</taxon>
        <taxon>Pedosphaerales</taxon>
        <taxon>Pedosphaeraceae</taxon>
        <taxon>Pedosphaera</taxon>
    </lineage>
</organism>
<sequence>MKDFNDELRCRLDQIRDQGLYRELRQVDSPQSPRIELNGKPFLNFSSNDYLGLANHPDLKAAAIKAIEKFGAGSGASRLICGSLTPHFELEAALAAFKGTESALSFSSGYAAAVGTICALLGKDDVIILDKLVHACIVDAARLCGAKLRVFAHNDLNELEEILRWANERISVVSGTQRPRTLVVTESVFSMDGDLAPLREIVELKERYGAWLMVDEAHATGLFGPNRRGLAEEAMVSDRIEIQMGTLGKALGASGGYICGSKVLIDYLVNRARSFIFSTAPVPAASAAATAGIQLVQSSEGAERSARLRQLLGRLMEGLNKAGWNFEALSSSIVPLIFGEEVKAVSLATKLREQGLFVPAIRYPTVARGSARLRVTLTAGHTTEDIAQLLKALAFSI</sequence>
<evidence type="ECO:0000313" key="13">
    <source>
        <dbReference type="Proteomes" id="UP000003688"/>
    </source>
</evidence>
<dbReference type="Proteomes" id="UP000003688">
    <property type="component" value="Unassembled WGS sequence"/>
</dbReference>
<dbReference type="GO" id="GO:0009102">
    <property type="term" value="P:biotin biosynthetic process"/>
    <property type="evidence" value="ECO:0007669"/>
    <property type="project" value="UniProtKB-UniRule"/>
</dbReference>
<dbReference type="InterPro" id="IPR015424">
    <property type="entry name" value="PyrdxlP-dep_Trfase"/>
</dbReference>
<evidence type="ECO:0000256" key="7">
    <source>
        <dbReference type="ARBA" id="ARBA00022898"/>
    </source>
</evidence>
<keyword evidence="13" id="KW-1185">Reference proteome</keyword>
<dbReference type="GO" id="GO:0030170">
    <property type="term" value="F:pyridoxal phosphate binding"/>
    <property type="evidence" value="ECO:0007669"/>
    <property type="project" value="InterPro"/>
</dbReference>
<dbReference type="NCBIfam" id="TIGR00858">
    <property type="entry name" value="bioF"/>
    <property type="match status" value="1"/>
</dbReference>
<evidence type="ECO:0000256" key="4">
    <source>
        <dbReference type="ARBA" id="ARBA00011738"/>
    </source>
</evidence>
<dbReference type="EMBL" id="ABOX02000012">
    <property type="protein sequence ID" value="EEF61073.1"/>
    <property type="molecule type" value="Genomic_DNA"/>
</dbReference>
<evidence type="ECO:0000313" key="12">
    <source>
        <dbReference type="EMBL" id="EEF61073.1"/>
    </source>
</evidence>
<evidence type="ECO:0000256" key="9">
    <source>
        <dbReference type="PIRSR" id="PIRSR604723-51"/>
    </source>
</evidence>
<dbReference type="InterPro" id="IPR015422">
    <property type="entry name" value="PyrdxlP-dep_Trfase_small"/>
</dbReference>
<comment type="similarity">
    <text evidence="3 10">Belongs to the class-II pyridoxal-phosphate-dependent aminotransferase family. BioF subfamily.</text>
</comment>
<dbReference type="InterPro" id="IPR050087">
    <property type="entry name" value="AON_synthase_class-II"/>
</dbReference>
<evidence type="ECO:0000256" key="6">
    <source>
        <dbReference type="ARBA" id="ARBA00022756"/>
    </source>
</evidence>
<dbReference type="GO" id="GO:0008710">
    <property type="term" value="F:8-amino-7-oxononanoate synthase activity"/>
    <property type="evidence" value="ECO:0007669"/>
    <property type="project" value="UniProtKB-UniRule"/>
</dbReference>
<dbReference type="SUPFAM" id="SSF53383">
    <property type="entry name" value="PLP-dependent transferases"/>
    <property type="match status" value="1"/>
</dbReference>
<dbReference type="InterPro" id="IPR001917">
    <property type="entry name" value="Aminotrans_II_pyridoxalP_BS"/>
</dbReference>